<dbReference type="SUPFAM" id="SSF48613">
    <property type="entry name" value="Heme oxygenase-like"/>
    <property type="match status" value="1"/>
</dbReference>
<dbReference type="Proteomes" id="UP001285352">
    <property type="component" value="Unassembled WGS sequence"/>
</dbReference>
<dbReference type="SMART" id="SM01236">
    <property type="entry name" value="Haem_oxygenase_2"/>
    <property type="match status" value="1"/>
</dbReference>
<dbReference type="Gene3D" id="1.20.910.10">
    <property type="entry name" value="Heme oxygenase-like"/>
    <property type="match status" value="1"/>
</dbReference>
<dbReference type="EMBL" id="JAXAVU010000014">
    <property type="protein sequence ID" value="MDX8147318.1"/>
    <property type="molecule type" value="Genomic_DNA"/>
</dbReference>
<name>A0ABU4V8P3_9PSEU</name>
<dbReference type="RefSeq" id="WP_319979375.1">
    <property type="nucleotide sequence ID" value="NZ_JAXAVU010000014.1"/>
</dbReference>
<keyword evidence="2" id="KW-1185">Reference proteome</keyword>
<evidence type="ECO:0000313" key="1">
    <source>
        <dbReference type="EMBL" id="MDX8147318.1"/>
    </source>
</evidence>
<organism evidence="1 2">
    <name type="scientific">Lentzea sokolovensis</name>
    <dbReference type="NCBI Taxonomy" id="3095429"/>
    <lineage>
        <taxon>Bacteria</taxon>
        <taxon>Bacillati</taxon>
        <taxon>Actinomycetota</taxon>
        <taxon>Actinomycetes</taxon>
        <taxon>Pseudonocardiales</taxon>
        <taxon>Pseudonocardiaceae</taxon>
        <taxon>Lentzea</taxon>
    </lineage>
</organism>
<gene>
    <name evidence="1" type="ORF">SK854_34775</name>
</gene>
<reference evidence="1 2" key="1">
    <citation type="submission" date="2023-11" db="EMBL/GenBank/DDBJ databases">
        <title>Lentzea sokolovensis, sp. nov., Lentzea kristufkii, sp. nov., and Lentzea miocenensis, sp. nov., rare actinobacteria from Sokolov Coal Basin, Miocene lacustrine sediment, Czech Republic.</title>
        <authorList>
            <person name="Lara A."/>
            <person name="Kotroba L."/>
            <person name="Nouioui I."/>
            <person name="Neumann-Schaal M."/>
            <person name="Mast Y."/>
            <person name="Chronakova A."/>
        </authorList>
    </citation>
    <scope>NUCLEOTIDE SEQUENCE [LARGE SCALE GENOMIC DNA]</scope>
    <source>
        <strain evidence="1 2">BCCO 10_0061</strain>
    </source>
</reference>
<sequence length="320" mass="35488">MSERVVAALNGEPDGRELAFVAADPYGEDLAVALHTLYELHYGGFDGVHPAWEWDPELLRLRAQVERVFLDRLRSDVDGGDDLEGTLGAMLVEHVPGSGVSHHMRDGGTWEQMCEYFAHRSVYHHKEADPHAWVIPRLRGKAKAALVAVEFDEYGGGRADRMHSRLYADLLDGAGMSAEYLHYFDDVPAPAIAIVNMMSMFGLHRSLRGALVGHFAAAEITTGPSAHRMVQALTRLGADPRCVEFFTEHIEADAVHEQIMRNDVIGSLLEQEPLLTTDVVFGVQATELLESRLADHLLSSWEAGESSLRTRLRWLVSQNG</sequence>
<accession>A0ABU4V8P3</accession>
<evidence type="ECO:0000313" key="2">
    <source>
        <dbReference type="Proteomes" id="UP001285352"/>
    </source>
</evidence>
<protein>
    <submittedName>
        <fullName evidence="1">Iron-containing redox enzyme family protein</fullName>
    </submittedName>
</protein>
<proteinExistence type="predicted"/>
<reference evidence="1 2" key="2">
    <citation type="submission" date="2023-11" db="EMBL/GenBank/DDBJ databases">
        <authorList>
            <person name="Lara A.C."/>
            <person name="Chronakova A."/>
        </authorList>
    </citation>
    <scope>NUCLEOTIDE SEQUENCE [LARGE SCALE GENOMIC DNA]</scope>
    <source>
        <strain evidence="1 2">BCCO 10_0061</strain>
    </source>
</reference>
<dbReference type="InterPro" id="IPR016084">
    <property type="entry name" value="Haem_Oase-like_multi-hlx"/>
</dbReference>
<comment type="caution">
    <text evidence="1">The sequence shown here is derived from an EMBL/GenBank/DDBJ whole genome shotgun (WGS) entry which is preliminary data.</text>
</comment>
<dbReference type="Pfam" id="PF14518">
    <property type="entry name" value="Haem_oxygenas_2"/>
    <property type="match status" value="1"/>
</dbReference>